<dbReference type="InterPro" id="IPR013096">
    <property type="entry name" value="Cupin_2"/>
</dbReference>
<dbReference type="Pfam" id="PF07883">
    <property type="entry name" value="Cupin_2"/>
    <property type="match status" value="1"/>
</dbReference>
<evidence type="ECO:0000313" key="3">
    <source>
        <dbReference type="EMBL" id="HGI30633.1"/>
    </source>
</evidence>
<feature type="domain" description="Cupin type-2" evidence="2">
    <location>
        <begin position="57"/>
        <end position="124"/>
    </location>
</feature>
<name>A0A7V3YGF7_9BACT</name>
<accession>A0A7V3YGF7</accession>
<comment type="caution">
    <text evidence="3">The sequence shown here is derived from an EMBL/GenBank/DDBJ whole genome shotgun (WGS) entry which is preliminary data.</text>
</comment>
<evidence type="ECO:0000256" key="1">
    <source>
        <dbReference type="ARBA" id="ARBA00022723"/>
    </source>
</evidence>
<dbReference type="PANTHER" id="PTHR35848">
    <property type="entry name" value="OXALATE-BINDING PROTEIN"/>
    <property type="match status" value="1"/>
</dbReference>
<dbReference type="SUPFAM" id="SSF51182">
    <property type="entry name" value="RmlC-like cupins"/>
    <property type="match status" value="1"/>
</dbReference>
<dbReference type="EMBL" id="DTFV01000067">
    <property type="protein sequence ID" value="HGI30633.1"/>
    <property type="molecule type" value="Genomic_DNA"/>
</dbReference>
<protein>
    <submittedName>
        <fullName evidence="3">Cupin domain-containing protein</fullName>
    </submittedName>
</protein>
<dbReference type="GO" id="GO:0046872">
    <property type="term" value="F:metal ion binding"/>
    <property type="evidence" value="ECO:0007669"/>
    <property type="project" value="UniProtKB-KW"/>
</dbReference>
<dbReference type="PANTHER" id="PTHR35848:SF6">
    <property type="entry name" value="CUPIN TYPE-2 DOMAIN-CONTAINING PROTEIN"/>
    <property type="match status" value="1"/>
</dbReference>
<sequence length="138" mass="15222">MMIKRGRKDVPETTVDRCHGGEGTIRVRQLLGYEPRLPGVPGFPEDFDSCISFMHETVLPPGTSIGRHEQIGNEELYYVVEGIGEMTVDDETTIMEPGDVCLTKNGSYHSFRNIGNTDLRIIVIEALVPKEKGKGGCA</sequence>
<proteinExistence type="predicted"/>
<evidence type="ECO:0000259" key="2">
    <source>
        <dbReference type="Pfam" id="PF07883"/>
    </source>
</evidence>
<gene>
    <name evidence="3" type="ORF">ENV30_04910</name>
</gene>
<organism evidence="3">
    <name type="scientific">Candidatus Caldatribacterium californiense</name>
    <dbReference type="NCBI Taxonomy" id="1454726"/>
    <lineage>
        <taxon>Bacteria</taxon>
        <taxon>Pseudomonadati</taxon>
        <taxon>Atribacterota</taxon>
        <taxon>Atribacteria</taxon>
        <taxon>Atribacterales</taxon>
        <taxon>Candidatus Caldatribacteriaceae</taxon>
        <taxon>Candidatus Caldatribacterium</taxon>
    </lineage>
</organism>
<dbReference type="AlphaFoldDB" id="A0A7V3YGF7"/>
<dbReference type="InterPro" id="IPR051610">
    <property type="entry name" value="GPI/OXD"/>
</dbReference>
<dbReference type="InterPro" id="IPR014710">
    <property type="entry name" value="RmlC-like_jellyroll"/>
</dbReference>
<reference evidence="3" key="1">
    <citation type="journal article" date="2020" name="mSystems">
        <title>Genome- and Community-Level Interaction Insights into Carbon Utilization and Element Cycling Functions of Hydrothermarchaeota in Hydrothermal Sediment.</title>
        <authorList>
            <person name="Zhou Z."/>
            <person name="Liu Y."/>
            <person name="Xu W."/>
            <person name="Pan J."/>
            <person name="Luo Z.H."/>
            <person name="Li M."/>
        </authorList>
    </citation>
    <scope>NUCLEOTIDE SEQUENCE [LARGE SCALE GENOMIC DNA]</scope>
    <source>
        <strain evidence="3">SpSt-747</strain>
    </source>
</reference>
<dbReference type="Gene3D" id="2.60.120.10">
    <property type="entry name" value="Jelly Rolls"/>
    <property type="match status" value="1"/>
</dbReference>
<dbReference type="InterPro" id="IPR011051">
    <property type="entry name" value="RmlC_Cupin_sf"/>
</dbReference>
<keyword evidence="1" id="KW-0479">Metal-binding</keyword>